<dbReference type="InterPro" id="IPR036264">
    <property type="entry name" value="Bact_exopeptidase_dim_dom"/>
</dbReference>
<proteinExistence type="predicted"/>
<dbReference type="Gene3D" id="3.30.70.360">
    <property type="match status" value="1"/>
</dbReference>
<evidence type="ECO:0000313" key="8">
    <source>
        <dbReference type="Proteomes" id="UP000183816"/>
    </source>
</evidence>
<dbReference type="Pfam" id="PF01546">
    <property type="entry name" value="Peptidase_M20"/>
    <property type="match status" value="1"/>
</dbReference>
<name>A0A1H0P9C8_STREI</name>
<dbReference type="GO" id="GO:0019877">
    <property type="term" value="P:diaminopimelate biosynthetic process"/>
    <property type="evidence" value="ECO:0007669"/>
    <property type="project" value="UniProtKB-KW"/>
</dbReference>
<keyword evidence="5" id="KW-0464">Manganese</keyword>
<accession>A0A1H0P9C8</accession>
<dbReference type="SUPFAM" id="SSF55031">
    <property type="entry name" value="Bacterial exopeptidase dimerisation domain"/>
    <property type="match status" value="1"/>
</dbReference>
<keyword evidence="1" id="KW-0028">Amino-acid biosynthesis</keyword>
<dbReference type="AlphaFoldDB" id="A0A1H0P9C8"/>
<evidence type="ECO:0000259" key="6">
    <source>
        <dbReference type="Pfam" id="PF07687"/>
    </source>
</evidence>
<evidence type="ECO:0000256" key="5">
    <source>
        <dbReference type="PIRSR" id="PIRSR005962-1"/>
    </source>
</evidence>
<feature type="binding site" evidence="5">
    <location>
        <position position="347"/>
    </location>
    <ligand>
        <name>Mn(2+)</name>
        <dbReference type="ChEBI" id="CHEBI:29035"/>
        <label>2</label>
    </ligand>
</feature>
<keyword evidence="2 7" id="KW-0378">Hydrolase</keyword>
<dbReference type="FunFam" id="3.30.70.360:FF:000001">
    <property type="entry name" value="N-acetyldiaminopimelate deacetylase"/>
    <property type="match status" value="1"/>
</dbReference>
<dbReference type="EMBL" id="FNJK01000004">
    <property type="protein sequence ID" value="SDP01236.1"/>
    <property type="molecule type" value="Genomic_DNA"/>
</dbReference>
<keyword evidence="5" id="KW-0479">Metal-binding</keyword>
<keyword evidence="4" id="KW-0457">Lysine biosynthesis</keyword>
<organism evidence="7 8">
    <name type="scientific">Streptococcus equinus</name>
    <name type="common">Streptococcus bovis</name>
    <dbReference type="NCBI Taxonomy" id="1335"/>
    <lineage>
        <taxon>Bacteria</taxon>
        <taxon>Bacillati</taxon>
        <taxon>Bacillota</taxon>
        <taxon>Bacilli</taxon>
        <taxon>Lactobacillales</taxon>
        <taxon>Streptococcaceae</taxon>
        <taxon>Streptococcus</taxon>
    </lineage>
</organism>
<protein>
    <submittedName>
        <fullName evidence="7">Amidohydrolase</fullName>
    </submittedName>
</protein>
<evidence type="ECO:0000313" key="7">
    <source>
        <dbReference type="EMBL" id="SDP01236.1"/>
    </source>
</evidence>
<dbReference type="Pfam" id="PF07687">
    <property type="entry name" value="M20_dimer"/>
    <property type="match status" value="1"/>
</dbReference>
<dbReference type="Gene3D" id="3.40.630.10">
    <property type="entry name" value="Zn peptidases"/>
    <property type="match status" value="1"/>
</dbReference>
<dbReference type="Proteomes" id="UP000183816">
    <property type="component" value="Unassembled WGS sequence"/>
</dbReference>
<dbReference type="SUPFAM" id="SSF53187">
    <property type="entry name" value="Zn-dependent exopeptidases"/>
    <property type="match status" value="1"/>
</dbReference>
<dbReference type="InterPro" id="IPR011650">
    <property type="entry name" value="Peptidase_M20_dimer"/>
</dbReference>
<evidence type="ECO:0000256" key="4">
    <source>
        <dbReference type="ARBA" id="ARBA00023154"/>
    </source>
</evidence>
<comment type="cofactor">
    <cofactor evidence="5">
        <name>Mn(2+)</name>
        <dbReference type="ChEBI" id="CHEBI:29035"/>
    </cofactor>
    <text evidence="5">The Mn(2+) ion enhances activity.</text>
</comment>
<gene>
    <name evidence="7" type="ORF">SAMN05216347_10458</name>
</gene>
<dbReference type="NCBIfam" id="TIGR01891">
    <property type="entry name" value="amidohydrolases"/>
    <property type="match status" value="1"/>
</dbReference>
<dbReference type="PIRSF" id="PIRSF005962">
    <property type="entry name" value="Pept_M20D_amidohydro"/>
    <property type="match status" value="1"/>
</dbReference>
<dbReference type="RefSeq" id="WP_074482493.1">
    <property type="nucleotide sequence ID" value="NZ_FNJK01000004.1"/>
</dbReference>
<reference evidence="7 8" key="1">
    <citation type="submission" date="2016-10" db="EMBL/GenBank/DDBJ databases">
        <authorList>
            <person name="de Groot N.N."/>
        </authorList>
    </citation>
    <scope>NUCLEOTIDE SEQUENCE [LARGE SCALE GENOMIC DNA]</scope>
    <source>
        <strain evidence="7 8">Sb04</strain>
    </source>
</reference>
<feature type="binding site" evidence="5">
    <location>
        <position position="129"/>
    </location>
    <ligand>
        <name>Mn(2+)</name>
        <dbReference type="ChEBI" id="CHEBI:29035"/>
        <label>2</label>
    </ligand>
</feature>
<sequence>MTKDFYTKLAEIRHHIHAHPEVSENEFETTAFLKEYISNLGIRILETDLPTGFIAEIGHGKPVVALRADIDALPIKEQNTFEYASKNGAMHACGHDFHQTSLLGAAELLKAQEGQLNGTIRLIFQPAEEVSVGAYQVIENGGLKDVSAIIGYHNYPHLKSGEIGLRSKAIMAAVDKFKVTISGVSGHAARPDFGTDAVLAITTIVNNVQAIISRTVSPFESAVLSVTHIDVGSAWNVMPESGYFEGTMRSFSPEIRQHLRDAFTKIVKNTADQFNASVEIEWGRTPTVTFNDEVLTPLIFEHSKQFAKVVEVEPLTIGEDFAAYQEKIPGVFALIGSNGDDNAADLHHDTFTVKDEALPTAVQYFVENALYLLDYFTKAPKA</sequence>
<feature type="binding site" evidence="5">
    <location>
        <position position="95"/>
    </location>
    <ligand>
        <name>Mn(2+)</name>
        <dbReference type="ChEBI" id="CHEBI:29035"/>
        <label>2</label>
    </ligand>
</feature>
<keyword evidence="3" id="KW-0220">Diaminopimelate biosynthesis</keyword>
<dbReference type="GO" id="GO:0050118">
    <property type="term" value="F:N-acetyldiaminopimelate deacetylase activity"/>
    <property type="evidence" value="ECO:0007669"/>
    <property type="project" value="UniProtKB-ARBA"/>
</dbReference>
<evidence type="ECO:0000256" key="2">
    <source>
        <dbReference type="ARBA" id="ARBA00022801"/>
    </source>
</evidence>
<dbReference type="GO" id="GO:0046872">
    <property type="term" value="F:metal ion binding"/>
    <property type="evidence" value="ECO:0007669"/>
    <property type="project" value="UniProtKB-KW"/>
</dbReference>
<dbReference type="InterPro" id="IPR017439">
    <property type="entry name" value="Amidohydrolase"/>
</dbReference>
<dbReference type="OrthoDB" id="9776731at2"/>
<dbReference type="GO" id="GO:0009085">
    <property type="term" value="P:lysine biosynthetic process"/>
    <property type="evidence" value="ECO:0007669"/>
    <property type="project" value="UniProtKB-KW"/>
</dbReference>
<feature type="domain" description="Peptidase M20 dimerisation" evidence="6">
    <location>
        <begin position="176"/>
        <end position="272"/>
    </location>
</feature>
<evidence type="ECO:0000256" key="1">
    <source>
        <dbReference type="ARBA" id="ARBA00022605"/>
    </source>
</evidence>
<dbReference type="InterPro" id="IPR002933">
    <property type="entry name" value="Peptidase_M20"/>
</dbReference>
<feature type="binding site" evidence="5">
    <location>
        <position position="93"/>
    </location>
    <ligand>
        <name>Mn(2+)</name>
        <dbReference type="ChEBI" id="CHEBI:29035"/>
        <label>2</label>
    </ligand>
</feature>
<dbReference type="PANTHER" id="PTHR11014:SF63">
    <property type="entry name" value="METALLOPEPTIDASE, PUTATIVE (AFU_ORTHOLOGUE AFUA_6G09600)-RELATED"/>
    <property type="match status" value="1"/>
</dbReference>
<evidence type="ECO:0000256" key="3">
    <source>
        <dbReference type="ARBA" id="ARBA00022915"/>
    </source>
</evidence>
<dbReference type="PANTHER" id="PTHR11014">
    <property type="entry name" value="PEPTIDASE M20 FAMILY MEMBER"/>
    <property type="match status" value="1"/>
</dbReference>
<feature type="binding site" evidence="5">
    <location>
        <position position="153"/>
    </location>
    <ligand>
        <name>Mn(2+)</name>
        <dbReference type="ChEBI" id="CHEBI:29035"/>
        <label>2</label>
    </ligand>
</feature>